<dbReference type="InterPro" id="IPR000015">
    <property type="entry name" value="Fimb_usher"/>
</dbReference>
<feature type="domain" description="PapC N-terminal" evidence="16">
    <location>
        <begin position="41"/>
        <end position="188"/>
    </location>
</feature>
<evidence type="ECO:0000256" key="12">
    <source>
        <dbReference type="ARBA" id="ARBA00073970"/>
    </source>
</evidence>
<accession>A0A2L1UWZ1</accession>
<dbReference type="RefSeq" id="WP_104924744.1">
    <property type="nucleotide sequence ID" value="NZ_CP019062.1"/>
</dbReference>
<feature type="chain" id="PRO_5014694903" description="Outer membrane usher protein PsaC" evidence="14">
    <location>
        <begin position="39"/>
        <end position="852"/>
    </location>
</feature>
<evidence type="ECO:0000256" key="1">
    <source>
        <dbReference type="ARBA" id="ARBA00004571"/>
    </source>
</evidence>
<dbReference type="Gene3D" id="2.60.40.2070">
    <property type="match status" value="1"/>
</dbReference>
<dbReference type="FunFam" id="2.60.40.2610:FF:000001">
    <property type="entry name" value="Outer membrane fimbrial usher protein"/>
    <property type="match status" value="1"/>
</dbReference>
<evidence type="ECO:0000256" key="4">
    <source>
        <dbReference type="ARBA" id="ARBA00022452"/>
    </source>
</evidence>
<dbReference type="GO" id="GO:0009279">
    <property type="term" value="C:cell outer membrane"/>
    <property type="evidence" value="ECO:0007669"/>
    <property type="project" value="UniProtKB-SubCell"/>
</dbReference>
<keyword evidence="8 13" id="KW-0472">Membrane</keyword>
<reference evidence="18" key="1">
    <citation type="submission" date="2017-01" db="EMBL/GenBank/DDBJ databases">
        <title>Genome sequence of Rouxiella sp. ERMR1:05.</title>
        <authorList>
            <person name="Kumar R."/>
            <person name="Singh D."/>
            <person name="Kumar S."/>
        </authorList>
    </citation>
    <scope>NUCLEOTIDE SEQUENCE [LARGE SCALE GENOMIC DNA]</scope>
    <source>
        <strain evidence="18">ERMR1:05</strain>
    </source>
</reference>
<evidence type="ECO:0000256" key="13">
    <source>
        <dbReference type="RuleBase" id="RU003884"/>
    </source>
</evidence>
<evidence type="ECO:0000256" key="7">
    <source>
        <dbReference type="ARBA" id="ARBA00022729"/>
    </source>
</evidence>
<gene>
    <name evidence="17" type="ORF">BV494_07600</name>
</gene>
<keyword evidence="18" id="KW-1185">Reference proteome</keyword>
<protein>
    <recommendedName>
        <fullName evidence="12">Outer membrane usher protein PsaC</fullName>
    </recommendedName>
</protein>
<evidence type="ECO:0000256" key="8">
    <source>
        <dbReference type="ARBA" id="ARBA00023136"/>
    </source>
</evidence>
<comment type="function">
    <text evidence="11">Involved in the export and assembly of PsaA (pH 6) fimbrial subunits across the outer membrane.</text>
</comment>
<dbReference type="PANTHER" id="PTHR30451:SF21">
    <property type="entry name" value="FIMBRIAL USHER DOMAIN-CONTAINING PROTEIN YDET-RELATED"/>
    <property type="match status" value="1"/>
</dbReference>
<keyword evidence="10 13" id="KW-0998">Cell outer membrane</keyword>
<evidence type="ECO:0000256" key="2">
    <source>
        <dbReference type="ARBA" id="ARBA00008064"/>
    </source>
</evidence>
<dbReference type="FunFam" id="2.60.40.2070:FF:000001">
    <property type="entry name" value="Fimbrial outer membrane usher protein"/>
    <property type="match status" value="1"/>
</dbReference>
<dbReference type="EMBL" id="CP019062">
    <property type="protein sequence ID" value="AVF37394.1"/>
    <property type="molecule type" value="Genomic_DNA"/>
</dbReference>
<feature type="domain" description="PapC-like C-terminal" evidence="15">
    <location>
        <begin position="770"/>
        <end position="837"/>
    </location>
</feature>
<dbReference type="Pfam" id="PF13953">
    <property type="entry name" value="PapC_C"/>
    <property type="match status" value="1"/>
</dbReference>
<dbReference type="Proteomes" id="UP000239197">
    <property type="component" value="Chromosome"/>
</dbReference>
<evidence type="ECO:0000313" key="18">
    <source>
        <dbReference type="Proteomes" id="UP000239197"/>
    </source>
</evidence>
<dbReference type="InterPro" id="IPR025885">
    <property type="entry name" value="PapC_N"/>
</dbReference>
<evidence type="ECO:0000259" key="16">
    <source>
        <dbReference type="Pfam" id="PF13954"/>
    </source>
</evidence>
<keyword evidence="4" id="KW-1134">Transmembrane beta strand</keyword>
<dbReference type="OrthoDB" id="6554712at2"/>
<keyword evidence="3 13" id="KW-0813">Transport</keyword>
<sequence>MNKKPKNKTSTGFKRSRIAWLVSCQFAMLMGGAGMASAAEYFNPALLEIDNPAQGKADLSVFEEGDLQPPGTYRVDIYLNGSMVDTKDVVFSLVTNSSGKKSLQPCLSTEMLKEMGVKTGMYPGIAASDACANFTGEIPQSAATLRFDQQRLDLSIPQASLNSQARGYVSPDKWDSGIPALLMNYSFSGANTEARDNDTRNSNTYYLNLRSGANLGAWRLRNYSTWNRDSKGTDHWDSINTYLQRDIQVLKSQLTLGDSNSPTEVFDTVPFRGLQLATDDDMLPDSMKGYSPVVRGIARSNAQVTIRQNGYVIYQSYVPAGAFAISDLYPTAGSGDLNVTIKEADGSEQNLVVPFASVPVLQREGHLKYSFTSGQYRSYSSDVEKTPFTQGTAIYGLSHGATVYGGLQAASKYQSLAAGLGQNLGAIGALSADITQAWTKQEDNPKDSGQSYRVRYGKSFVESGTNFSLASYRYSTQGFYTLKEALESYSGGNGYYSDHKKSRAELTLSQNLWEKAGAMSLSLVKEEYWNNNRSTESASVGYNNTWKGVSYGLNYTYNRNGTDSNGNRTYYTDQIVAINISVPLSQWLAGSYATYNLNTSKNGNTTQNVGLSGTALADNNLNYSINQGYGSQGQGSNGYASADYKGGYGEVNAGYGYDNSQRRMDYGLQGGILVHENGVTLSQPLSETIVLVKAPGADDVSIASNTGVKTDWRGYAVVPYATAYRRNQISLDTSTLPDNVDMTLTSTAVIPTRGAVVRADFDPNVGQRVLMTLTRADGQPVPFGAMATNTSGKNGNSSIVGDSGQVYLSGMADAGKLDVKWGNGASQTCQVNYSLSEQSAGSGIQMVNGACR</sequence>
<dbReference type="PANTHER" id="PTHR30451">
    <property type="entry name" value="OUTER MEMBRANE USHER PROTEIN"/>
    <property type="match status" value="1"/>
</dbReference>
<comment type="similarity">
    <text evidence="2 13">Belongs to the fimbrial export usher family.</text>
</comment>
<comment type="subcellular location">
    <subcellularLocation>
        <location evidence="1 13">Cell outer membrane</location>
        <topology evidence="1 13">Multi-pass membrane protein</topology>
    </subcellularLocation>
</comment>
<dbReference type="AlphaFoldDB" id="A0A2L1UWZ1"/>
<evidence type="ECO:0000259" key="15">
    <source>
        <dbReference type="Pfam" id="PF13953"/>
    </source>
</evidence>
<dbReference type="InterPro" id="IPR042186">
    <property type="entry name" value="FimD_plug_dom"/>
</dbReference>
<dbReference type="InterPro" id="IPR018030">
    <property type="entry name" value="Fimbrial_membr_usher_CS"/>
</dbReference>
<evidence type="ECO:0000256" key="3">
    <source>
        <dbReference type="ARBA" id="ARBA00022448"/>
    </source>
</evidence>
<evidence type="ECO:0000313" key="17">
    <source>
        <dbReference type="EMBL" id="AVF37394.1"/>
    </source>
</evidence>
<dbReference type="FunFam" id="3.10.20.410:FF:000001">
    <property type="entry name" value="Fimbrial outer membrane usher protein"/>
    <property type="match status" value="1"/>
</dbReference>
<proteinExistence type="inferred from homology"/>
<dbReference type="InterPro" id="IPR037224">
    <property type="entry name" value="PapC_N_sf"/>
</dbReference>
<dbReference type="PROSITE" id="PS01151">
    <property type="entry name" value="FIMBRIAL_USHER"/>
    <property type="match status" value="1"/>
</dbReference>
<dbReference type="GO" id="GO:0009297">
    <property type="term" value="P:pilus assembly"/>
    <property type="evidence" value="ECO:0007669"/>
    <property type="project" value="InterPro"/>
</dbReference>
<dbReference type="Pfam" id="PF13954">
    <property type="entry name" value="PapC_N"/>
    <property type="match status" value="1"/>
</dbReference>
<feature type="signal peptide" evidence="14">
    <location>
        <begin position="1"/>
        <end position="38"/>
    </location>
</feature>
<keyword evidence="9" id="KW-1015">Disulfide bond</keyword>
<evidence type="ECO:0000256" key="14">
    <source>
        <dbReference type="SAM" id="SignalP"/>
    </source>
</evidence>
<dbReference type="GO" id="GO:0015473">
    <property type="term" value="F:fimbrial usher porin activity"/>
    <property type="evidence" value="ECO:0007669"/>
    <property type="project" value="InterPro"/>
</dbReference>
<keyword evidence="6 13" id="KW-0812">Transmembrane</keyword>
<organism evidence="17 18">
    <name type="scientific">Rahnella sikkimica</name>
    <dbReference type="NCBI Taxonomy" id="1805933"/>
    <lineage>
        <taxon>Bacteria</taxon>
        <taxon>Pseudomonadati</taxon>
        <taxon>Pseudomonadota</taxon>
        <taxon>Gammaproteobacteria</taxon>
        <taxon>Enterobacterales</taxon>
        <taxon>Yersiniaceae</taxon>
        <taxon>Rahnella</taxon>
    </lineage>
</organism>
<evidence type="ECO:0000256" key="11">
    <source>
        <dbReference type="ARBA" id="ARBA00055639"/>
    </source>
</evidence>
<evidence type="ECO:0000256" key="6">
    <source>
        <dbReference type="ARBA" id="ARBA00022692"/>
    </source>
</evidence>
<keyword evidence="5 13" id="KW-1029">Fimbrium biogenesis</keyword>
<dbReference type="InterPro" id="IPR043142">
    <property type="entry name" value="PapC-like_C_sf"/>
</dbReference>
<evidence type="ECO:0000256" key="9">
    <source>
        <dbReference type="ARBA" id="ARBA00023157"/>
    </source>
</evidence>
<dbReference type="Gene3D" id="3.10.20.410">
    <property type="match status" value="1"/>
</dbReference>
<evidence type="ECO:0000256" key="10">
    <source>
        <dbReference type="ARBA" id="ARBA00023237"/>
    </source>
</evidence>
<keyword evidence="7 14" id="KW-0732">Signal</keyword>
<dbReference type="SUPFAM" id="SSF141729">
    <property type="entry name" value="FimD N-terminal domain-like"/>
    <property type="match status" value="1"/>
</dbReference>
<dbReference type="InterPro" id="IPR025949">
    <property type="entry name" value="PapC-like_C"/>
</dbReference>
<dbReference type="KEGG" id="rox:BV494_07600"/>
<dbReference type="FunFam" id="2.60.40.3110:FF:000001">
    <property type="entry name" value="Putative fimbrial outer membrane usher"/>
    <property type="match status" value="1"/>
</dbReference>
<dbReference type="Pfam" id="PF00577">
    <property type="entry name" value="Usher"/>
    <property type="match status" value="1"/>
</dbReference>
<dbReference type="Gene3D" id="2.60.40.3110">
    <property type="match status" value="1"/>
</dbReference>
<dbReference type="Gene3D" id="2.60.40.2610">
    <property type="entry name" value="Outer membrane usher protein FimD, plug domain"/>
    <property type="match status" value="1"/>
</dbReference>
<name>A0A2L1UWZ1_9GAMM</name>
<evidence type="ECO:0000256" key="5">
    <source>
        <dbReference type="ARBA" id="ARBA00022558"/>
    </source>
</evidence>